<protein>
    <submittedName>
        <fullName evidence="2">Uncharacterized protein</fullName>
    </submittedName>
</protein>
<dbReference type="AlphaFoldDB" id="A0A7S0T6Y0"/>
<feature type="compositionally biased region" description="Acidic residues" evidence="1">
    <location>
        <begin position="98"/>
        <end position="107"/>
    </location>
</feature>
<sequence length="193" mass="20721">MAKTDEDAKAAVEKIKNDAIEEERRRKERAAVAAARKKAQEAGEGDGSDVMVVGNKFGVESDAEDLPTIGELIDSGVEKAKEVAHEAKERLRDKLDELAEENDDDELAGERREKDDDDLKTSGKNVPQIEESIVDATFSDLPSPESTTATSSGEHKQSPTTRKREKRVPNKDSNAGRSGGDDDGGGGGDSGRV</sequence>
<gene>
    <name evidence="2" type="ORF">EMAD1354_LOCUS1175</name>
</gene>
<accession>A0A7S0T6Y0</accession>
<evidence type="ECO:0000313" key="2">
    <source>
        <dbReference type="EMBL" id="CAD8725097.1"/>
    </source>
</evidence>
<feature type="compositionally biased region" description="Basic and acidic residues" evidence="1">
    <location>
        <begin position="108"/>
        <end position="121"/>
    </location>
</feature>
<evidence type="ECO:0000256" key="1">
    <source>
        <dbReference type="SAM" id="MobiDB-lite"/>
    </source>
</evidence>
<reference evidence="2" key="1">
    <citation type="submission" date="2021-01" db="EMBL/GenBank/DDBJ databases">
        <authorList>
            <person name="Corre E."/>
            <person name="Pelletier E."/>
            <person name="Niang G."/>
            <person name="Scheremetjew M."/>
            <person name="Finn R."/>
            <person name="Kale V."/>
            <person name="Holt S."/>
            <person name="Cochrane G."/>
            <person name="Meng A."/>
            <person name="Brown T."/>
            <person name="Cohen L."/>
        </authorList>
    </citation>
    <scope>NUCLEOTIDE SEQUENCE</scope>
    <source>
        <strain evidence="2">CCMP3276</strain>
    </source>
</reference>
<feature type="region of interest" description="Disordered" evidence="1">
    <location>
        <begin position="90"/>
        <end position="193"/>
    </location>
</feature>
<name>A0A7S0T6Y0_9RHOD</name>
<organism evidence="2">
    <name type="scientific">Erythrolobus madagascarensis</name>
    <dbReference type="NCBI Taxonomy" id="708628"/>
    <lineage>
        <taxon>Eukaryota</taxon>
        <taxon>Rhodophyta</taxon>
        <taxon>Bangiophyceae</taxon>
        <taxon>Porphyridiales</taxon>
        <taxon>Porphyridiaceae</taxon>
        <taxon>Erythrolobus</taxon>
    </lineage>
</organism>
<dbReference type="EMBL" id="HBFE01001730">
    <property type="protein sequence ID" value="CAD8725097.1"/>
    <property type="molecule type" value="Transcribed_RNA"/>
</dbReference>
<proteinExistence type="predicted"/>